<dbReference type="RefSeq" id="WP_099839508.1">
    <property type="nucleotide sequence ID" value="NZ_PEIK01000008.1"/>
</dbReference>
<protein>
    <submittedName>
        <fullName evidence="2">Uncharacterized protein</fullName>
    </submittedName>
</protein>
<organism evidence="2 3">
    <name type="scientific">Clostridium combesii</name>
    <dbReference type="NCBI Taxonomy" id="39481"/>
    <lineage>
        <taxon>Bacteria</taxon>
        <taxon>Bacillati</taxon>
        <taxon>Bacillota</taxon>
        <taxon>Clostridia</taxon>
        <taxon>Eubacteriales</taxon>
        <taxon>Clostridiaceae</taxon>
        <taxon>Clostridium</taxon>
    </lineage>
</organism>
<feature type="transmembrane region" description="Helical" evidence="1">
    <location>
        <begin position="12"/>
        <end position="30"/>
    </location>
</feature>
<sequence>MGHHVKKIKSIIQVILGLIIILSATGRLQLIPKLPIQKLLLFLIGFILLIISPLMGNKKD</sequence>
<evidence type="ECO:0000256" key="1">
    <source>
        <dbReference type="SAM" id="Phobius"/>
    </source>
</evidence>
<evidence type="ECO:0000313" key="3">
    <source>
        <dbReference type="Proteomes" id="UP000231322"/>
    </source>
</evidence>
<name>A0A2G7HFN5_9CLOT</name>
<comment type="caution">
    <text evidence="2">The sequence shown here is derived from an EMBL/GenBank/DDBJ whole genome shotgun (WGS) entry which is preliminary data.</text>
</comment>
<dbReference type="EMBL" id="PEIK01000008">
    <property type="protein sequence ID" value="PIH03899.1"/>
    <property type="molecule type" value="Genomic_DNA"/>
</dbReference>
<proteinExistence type="predicted"/>
<keyword evidence="3" id="KW-1185">Reference proteome</keyword>
<keyword evidence="1" id="KW-0472">Membrane</keyword>
<evidence type="ECO:0000313" key="2">
    <source>
        <dbReference type="EMBL" id="PIH03899.1"/>
    </source>
</evidence>
<dbReference type="AlphaFoldDB" id="A0A2G7HFN5"/>
<accession>A0A2G7HFN5</accession>
<keyword evidence="1" id="KW-0812">Transmembrane</keyword>
<feature type="transmembrane region" description="Helical" evidence="1">
    <location>
        <begin position="36"/>
        <end position="56"/>
    </location>
</feature>
<gene>
    <name evidence="2" type="ORF">CS538_11185</name>
</gene>
<reference evidence="2 3" key="1">
    <citation type="submission" date="2017-10" db="EMBL/GenBank/DDBJ databases">
        <title>Reclassification of Eubacterium combesii and discrepancies in the nomenclature of botulinum neurotoxin producing clostridia. Request for an Opinion.</title>
        <authorList>
            <person name="Dobritsa A.P."/>
            <person name="Kutumbaka K.K."/>
            <person name="Samadpour M."/>
        </authorList>
    </citation>
    <scope>NUCLEOTIDE SEQUENCE [LARGE SCALE GENOMIC DNA]</scope>
    <source>
        <strain evidence="2 3">DSM 20696</strain>
    </source>
</reference>
<keyword evidence="1" id="KW-1133">Transmembrane helix</keyword>
<dbReference type="Proteomes" id="UP000231322">
    <property type="component" value="Unassembled WGS sequence"/>
</dbReference>